<name>A0ABP9B9J0_9ACTN</name>
<protein>
    <submittedName>
        <fullName evidence="2">Streptophobe family protein</fullName>
    </submittedName>
</protein>
<feature type="transmembrane region" description="Helical" evidence="1">
    <location>
        <begin position="250"/>
        <end position="271"/>
    </location>
</feature>
<dbReference type="EMBL" id="BAABJV010000017">
    <property type="protein sequence ID" value="GAA4791494.1"/>
    <property type="molecule type" value="Genomic_DNA"/>
</dbReference>
<keyword evidence="1" id="KW-0812">Transmembrane</keyword>
<evidence type="ECO:0000313" key="3">
    <source>
        <dbReference type="Proteomes" id="UP001501147"/>
    </source>
</evidence>
<gene>
    <name evidence="2" type="ORF">GCM10023329_49170</name>
</gene>
<dbReference type="NCBIfam" id="NF038391">
    <property type="entry name" value="streptophobe"/>
    <property type="match status" value="1"/>
</dbReference>
<feature type="transmembrane region" description="Helical" evidence="1">
    <location>
        <begin position="391"/>
        <end position="413"/>
    </location>
</feature>
<dbReference type="Proteomes" id="UP001501147">
    <property type="component" value="Unassembled WGS sequence"/>
</dbReference>
<feature type="transmembrane region" description="Helical" evidence="1">
    <location>
        <begin position="177"/>
        <end position="196"/>
    </location>
</feature>
<organism evidence="2 3">
    <name type="scientific">Streptomyces sanyensis</name>
    <dbReference type="NCBI Taxonomy" id="568869"/>
    <lineage>
        <taxon>Bacteria</taxon>
        <taxon>Bacillati</taxon>
        <taxon>Actinomycetota</taxon>
        <taxon>Actinomycetes</taxon>
        <taxon>Kitasatosporales</taxon>
        <taxon>Streptomycetaceae</taxon>
        <taxon>Streptomyces</taxon>
    </lineage>
</organism>
<feature type="transmembrane region" description="Helical" evidence="1">
    <location>
        <begin position="311"/>
        <end position="331"/>
    </location>
</feature>
<keyword evidence="1" id="KW-1133">Transmembrane helix</keyword>
<feature type="transmembrane region" description="Helical" evidence="1">
    <location>
        <begin position="57"/>
        <end position="74"/>
    </location>
</feature>
<evidence type="ECO:0000313" key="2">
    <source>
        <dbReference type="EMBL" id="GAA4791494.1"/>
    </source>
</evidence>
<feature type="transmembrane region" description="Helical" evidence="1">
    <location>
        <begin position="86"/>
        <end position="108"/>
    </location>
</feature>
<feature type="transmembrane region" description="Helical" evidence="1">
    <location>
        <begin position="343"/>
        <end position="361"/>
    </location>
</feature>
<keyword evidence="3" id="KW-1185">Reference proteome</keyword>
<dbReference type="InterPro" id="IPR047724">
    <property type="entry name" value="Streptophobe"/>
</dbReference>
<reference evidence="3" key="1">
    <citation type="journal article" date="2019" name="Int. J. Syst. Evol. Microbiol.">
        <title>The Global Catalogue of Microorganisms (GCM) 10K type strain sequencing project: providing services to taxonomists for standard genome sequencing and annotation.</title>
        <authorList>
            <consortium name="The Broad Institute Genomics Platform"/>
            <consortium name="The Broad Institute Genome Sequencing Center for Infectious Disease"/>
            <person name="Wu L."/>
            <person name="Ma J."/>
        </authorList>
    </citation>
    <scope>NUCLEOTIDE SEQUENCE [LARGE SCALE GENOMIC DNA]</scope>
    <source>
        <strain evidence="3">JCM 18324</strain>
    </source>
</reference>
<keyword evidence="1" id="KW-0472">Membrane</keyword>
<comment type="caution">
    <text evidence="2">The sequence shown here is derived from an EMBL/GenBank/DDBJ whole genome shotgun (WGS) entry which is preliminary data.</text>
</comment>
<feature type="transmembrane region" description="Helical" evidence="1">
    <location>
        <begin position="216"/>
        <end position="238"/>
    </location>
</feature>
<feature type="transmembrane region" description="Helical" evidence="1">
    <location>
        <begin position="22"/>
        <end position="45"/>
    </location>
</feature>
<accession>A0ABP9B9J0</accession>
<proteinExistence type="predicted"/>
<evidence type="ECO:0000256" key="1">
    <source>
        <dbReference type="SAM" id="Phobius"/>
    </source>
</evidence>
<sequence length="426" mass="43313">MSPHSPTPPAAGAPRAHGWPQALLTVLAGFLAMGATAALGLWAAGAGDLPEGAFPKVLAAVVVLAVGGSVEITGDAGALAESDAALTALPLSVTVVGALVVGAAFLRPLRHRAVAGAPELAGWALRIAVLWLLGLAGLGALARHTFSFAFEDPTGGLIGDLFGVEPRVGFATEVPQTLVIGLLWLAGVAVLALMVSRGAPLPARLLRYQEAVRPTAYAMVALLLAAVAVGVVIGLVVAATRGHPAETFAVLLLGLPNLMWLALTIGLGGSWEGTVEGPFGLPMPQLLDEVLRTGDLATLDLGTLTERDGRAWWLLVGAAVLVLAAGFLAAVRSPARVRPWQHALHLAVALAVTVLCVSLLARVSAHYGLSLLGIGDLGGDLGGEVSLQPRLWPGVALGAGWGLVAGFAGGLLATRFRHHGEVPPPP</sequence>
<dbReference type="RefSeq" id="WP_376428577.1">
    <property type="nucleotide sequence ID" value="NZ_BAABJV010000017.1"/>
</dbReference>